<feature type="region of interest" description="Disordered" evidence="1">
    <location>
        <begin position="80"/>
        <end position="112"/>
    </location>
</feature>
<dbReference type="SUPFAM" id="SSF56112">
    <property type="entry name" value="Protein kinase-like (PK-like)"/>
    <property type="match status" value="1"/>
</dbReference>
<proteinExistence type="predicted"/>
<reference evidence="2" key="1">
    <citation type="submission" date="2017-08" db="EMBL/GenBank/DDBJ databases">
        <authorList>
            <person name="Polle J.E."/>
            <person name="Barry K."/>
            <person name="Cushman J."/>
            <person name="Schmutz J."/>
            <person name="Tran D."/>
            <person name="Hathwaick L.T."/>
            <person name="Yim W.C."/>
            <person name="Jenkins J."/>
            <person name="Mckie-Krisberg Z.M."/>
            <person name="Prochnik S."/>
            <person name="Lindquist E."/>
            <person name="Dockter R.B."/>
            <person name="Adam C."/>
            <person name="Molina H."/>
            <person name="Bunkerborg J."/>
            <person name="Jin E."/>
            <person name="Buchheim M."/>
            <person name="Magnuson J."/>
        </authorList>
    </citation>
    <scope>NUCLEOTIDE SEQUENCE</scope>
    <source>
        <strain evidence="2">CCAP 19/18</strain>
    </source>
</reference>
<gene>
    <name evidence="2" type="ORF">DUNSADRAFT_12673</name>
</gene>
<organism evidence="2 3">
    <name type="scientific">Dunaliella salina</name>
    <name type="common">Green alga</name>
    <name type="synonym">Protococcus salinus</name>
    <dbReference type="NCBI Taxonomy" id="3046"/>
    <lineage>
        <taxon>Eukaryota</taxon>
        <taxon>Viridiplantae</taxon>
        <taxon>Chlorophyta</taxon>
        <taxon>core chlorophytes</taxon>
        <taxon>Chlorophyceae</taxon>
        <taxon>CS clade</taxon>
        <taxon>Chlamydomonadales</taxon>
        <taxon>Dunaliellaceae</taxon>
        <taxon>Dunaliella</taxon>
    </lineage>
</organism>
<dbReference type="InterPro" id="IPR011009">
    <property type="entry name" value="Kinase-like_dom_sf"/>
</dbReference>
<evidence type="ECO:0000313" key="3">
    <source>
        <dbReference type="Proteomes" id="UP000815325"/>
    </source>
</evidence>
<keyword evidence="3" id="KW-1185">Reference proteome</keyword>
<dbReference type="Proteomes" id="UP000815325">
    <property type="component" value="Unassembled WGS sequence"/>
</dbReference>
<accession>A0ABQ7GAT9</accession>
<evidence type="ECO:0000313" key="2">
    <source>
        <dbReference type="EMBL" id="KAF5831726.1"/>
    </source>
</evidence>
<protein>
    <submittedName>
        <fullName evidence="2">Uncharacterized protein</fullName>
    </submittedName>
</protein>
<dbReference type="EMBL" id="MU069925">
    <property type="protein sequence ID" value="KAF5831726.1"/>
    <property type="molecule type" value="Genomic_DNA"/>
</dbReference>
<evidence type="ECO:0000256" key="1">
    <source>
        <dbReference type="SAM" id="MobiDB-lite"/>
    </source>
</evidence>
<comment type="caution">
    <text evidence="2">The sequence shown here is derived from an EMBL/GenBank/DDBJ whole genome shotgun (WGS) entry which is preliminary data.</text>
</comment>
<dbReference type="Gene3D" id="1.10.510.10">
    <property type="entry name" value="Transferase(Phosphotransferase) domain 1"/>
    <property type="match status" value="1"/>
</dbReference>
<sequence>MSAWCPGYGSSGSSDANVLFSISSGQQLRLPPQLSPVCSDLLSAMLHRDPAHRATASQLLAHPFITQQAPALAPAGTLVRREAGGHAPAHHKVSPFKQAHGQLPPRPPPHRP</sequence>
<name>A0ABQ7GAT9_DUNSA</name>